<accession>A0A840YSA5</accession>
<proteinExistence type="predicted"/>
<dbReference type="EMBL" id="JACIJF010000019">
    <property type="protein sequence ID" value="MBB5712558.1"/>
    <property type="molecule type" value="Genomic_DNA"/>
</dbReference>
<dbReference type="Pfam" id="PF13689">
    <property type="entry name" value="DUF4154"/>
    <property type="match status" value="1"/>
</dbReference>
<dbReference type="RefSeq" id="WP_184091172.1">
    <property type="nucleotide sequence ID" value="NZ_JACIJF010000019.1"/>
</dbReference>
<comment type="caution">
    <text evidence="1">The sequence shown here is derived from an EMBL/GenBank/DDBJ whole genome shotgun (WGS) entry which is preliminary data.</text>
</comment>
<protein>
    <submittedName>
        <fullName evidence="1">Uncharacterized protein</fullName>
    </submittedName>
</protein>
<gene>
    <name evidence="1" type="ORF">FHT02_003818</name>
</gene>
<evidence type="ECO:0000313" key="2">
    <source>
        <dbReference type="Proteomes" id="UP000527143"/>
    </source>
</evidence>
<dbReference type="Proteomes" id="UP000527143">
    <property type="component" value="Unassembled WGS sequence"/>
</dbReference>
<evidence type="ECO:0000313" key="1">
    <source>
        <dbReference type="EMBL" id="MBB5712558.1"/>
    </source>
</evidence>
<organism evidence="1 2">
    <name type="scientific">Sphingomonas xinjiangensis</name>
    <dbReference type="NCBI Taxonomy" id="643568"/>
    <lineage>
        <taxon>Bacteria</taxon>
        <taxon>Pseudomonadati</taxon>
        <taxon>Pseudomonadota</taxon>
        <taxon>Alphaproteobacteria</taxon>
        <taxon>Sphingomonadales</taxon>
        <taxon>Sphingomonadaceae</taxon>
        <taxon>Sphingomonas</taxon>
    </lineage>
</organism>
<keyword evidence="2" id="KW-1185">Reference proteome</keyword>
<dbReference type="InterPro" id="IPR025293">
    <property type="entry name" value="YfiR/HmsC-like"/>
</dbReference>
<sequence>MSEADAAAIEREVGGGLAAGKASIRTRRVPVGAIGTLGNYRAAFVTAGLRDEQPGIAAAAAKASVVTITSDQACVQAARCVVGITSKPRVQITVSKAAARATKIRFGSAFLMLVKEI</sequence>
<dbReference type="AlphaFoldDB" id="A0A840YSA5"/>
<name>A0A840YSA5_9SPHN</name>
<reference evidence="1 2" key="1">
    <citation type="submission" date="2020-08" db="EMBL/GenBank/DDBJ databases">
        <title>Genomic Encyclopedia of Type Strains, Phase IV (KMG-IV): sequencing the most valuable type-strain genomes for metagenomic binning, comparative biology and taxonomic classification.</title>
        <authorList>
            <person name="Goeker M."/>
        </authorList>
    </citation>
    <scope>NUCLEOTIDE SEQUENCE [LARGE SCALE GENOMIC DNA]</scope>
    <source>
        <strain evidence="1 2">DSM 26736</strain>
    </source>
</reference>